<comment type="caution">
    <text evidence="3">The sequence shown here is derived from an EMBL/GenBank/DDBJ whole genome shotgun (WGS) entry which is preliminary data.</text>
</comment>
<reference evidence="4" key="1">
    <citation type="submission" date="2017-09" db="EMBL/GenBank/DDBJ databases">
        <title>Depth-based differentiation of microbial function through sediment-hosted aquifers and enrichment of novel symbionts in the deep terrestrial subsurface.</title>
        <authorList>
            <person name="Probst A.J."/>
            <person name="Ladd B."/>
            <person name="Jarett J.K."/>
            <person name="Geller-Mcgrath D.E."/>
            <person name="Sieber C.M.K."/>
            <person name="Emerson J.B."/>
            <person name="Anantharaman K."/>
            <person name="Thomas B.C."/>
            <person name="Malmstrom R."/>
            <person name="Stieglmeier M."/>
            <person name="Klingl A."/>
            <person name="Woyke T."/>
            <person name="Ryan C.M."/>
            <person name="Banfield J.F."/>
        </authorList>
    </citation>
    <scope>NUCLEOTIDE SEQUENCE [LARGE SCALE GENOMIC DNA]</scope>
</reference>
<accession>A0A2M7R979</accession>
<dbReference type="Proteomes" id="UP000229449">
    <property type="component" value="Unassembled WGS sequence"/>
</dbReference>
<evidence type="ECO:0000313" key="4">
    <source>
        <dbReference type="Proteomes" id="UP000229449"/>
    </source>
</evidence>
<proteinExistence type="predicted"/>
<evidence type="ECO:0000259" key="2">
    <source>
        <dbReference type="Pfam" id="PF10648"/>
    </source>
</evidence>
<dbReference type="AlphaFoldDB" id="A0A2M7R979"/>
<dbReference type="EMBL" id="PFMA01000083">
    <property type="protein sequence ID" value="PIY93117.1"/>
    <property type="molecule type" value="Genomic_DNA"/>
</dbReference>
<keyword evidence="1" id="KW-0812">Transmembrane</keyword>
<evidence type="ECO:0000313" key="3">
    <source>
        <dbReference type="EMBL" id="PIY93117.1"/>
    </source>
</evidence>
<protein>
    <recommendedName>
        <fullName evidence="2">Bacterial spore germination immunoglobulin-like domain-containing protein</fullName>
    </recommendedName>
</protein>
<organism evidence="3 4">
    <name type="scientific">Candidatus Magasanikbacteria bacterium CG_4_10_14_0_8_um_filter_32_14</name>
    <dbReference type="NCBI Taxonomy" id="1974640"/>
    <lineage>
        <taxon>Bacteria</taxon>
        <taxon>Candidatus Magasanikiibacteriota</taxon>
    </lineage>
</organism>
<feature type="transmembrane region" description="Helical" evidence="1">
    <location>
        <begin position="5"/>
        <end position="26"/>
    </location>
</feature>
<evidence type="ECO:0000256" key="1">
    <source>
        <dbReference type="SAM" id="Phobius"/>
    </source>
</evidence>
<name>A0A2M7R979_9BACT</name>
<dbReference type="Pfam" id="PF10648">
    <property type="entry name" value="Gmad2"/>
    <property type="match status" value="1"/>
</dbReference>
<dbReference type="InterPro" id="IPR018911">
    <property type="entry name" value="Gmad2_Ig-like_dom"/>
</dbReference>
<gene>
    <name evidence="3" type="ORF">COY69_03365</name>
</gene>
<sequence length="203" mass="22636">MKKVLIVFIGLLILGIGGFLICSYFWQKNLSPLSDNQNNTTNKRPTSTIPEIVINNFNDCVSADNPVMESYPRQCRASQNNVTYTEEIGNAPELLDKIVLENPLPNQIITSPITIKGKARGTWFFEASFPVVLTNWDGLIIAQGIATAKSDWMTTEFVPFEVTLTFETPTYKNNGSLILKKDNPSGLPENDAALEIPVFFDMK</sequence>
<keyword evidence="1" id="KW-1133">Transmembrane helix</keyword>
<keyword evidence="1" id="KW-0472">Membrane</keyword>
<feature type="domain" description="Bacterial spore germination immunoglobulin-like" evidence="2">
    <location>
        <begin position="98"/>
        <end position="185"/>
    </location>
</feature>